<comment type="subcellular location">
    <subcellularLocation>
        <location evidence="1">Nucleus</location>
    </subcellularLocation>
</comment>
<dbReference type="GO" id="GO:0090575">
    <property type="term" value="C:RNA polymerase II transcription regulator complex"/>
    <property type="evidence" value="ECO:0007669"/>
    <property type="project" value="TreeGrafter"/>
</dbReference>
<dbReference type="Gene3D" id="1.20.5.170">
    <property type="match status" value="1"/>
</dbReference>
<dbReference type="PANTHER" id="PTHR40621:SF6">
    <property type="entry name" value="AP-1-LIKE TRANSCRIPTION FACTOR YAP1-RELATED"/>
    <property type="match status" value="1"/>
</dbReference>
<feature type="region of interest" description="Disordered" evidence="3">
    <location>
        <begin position="394"/>
        <end position="431"/>
    </location>
</feature>
<dbReference type="SUPFAM" id="SSF57959">
    <property type="entry name" value="Leucine zipper domain"/>
    <property type="match status" value="1"/>
</dbReference>
<gene>
    <name evidence="5" type="ORF">G6F64_001751</name>
</gene>
<dbReference type="Pfam" id="PF00170">
    <property type="entry name" value="bZIP_1"/>
    <property type="match status" value="1"/>
</dbReference>
<feature type="domain" description="BZIP" evidence="4">
    <location>
        <begin position="82"/>
        <end position="122"/>
    </location>
</feature>
<dbReference type="GO" id="GO:0001228">
    <property type="term" value="F:DNA-binding transcription activator activity, RNA polymerase II-specific"/>
    <property type="evidence" value="ECO:0007669"/>
    <property type="project" value="TreeGrafter"/>
</dbReference>
<proteinExistence type="predicted"/>
<keyword evidence="6" id="KW-1185">Reference proteome</keyword>
<dbReference type="PROSITE" id="PS00036">
    <property type="entry name" value="BZIP_BASIC"/>
    <property type="match status" value="1"/>
</dbReference>
<feature type="compositionally biased region" description="Polar residues" evidence="3">
    <location>
        <begin position="209"/>
        <end position="221"/>
    </location>
</feature>
<reference evidence="5" key="1">
    <citation type="journal article" date="2020" name="Microb. Genom.">
        <title>Genetic diversity of clinical and environmental Mucorales isolates obtained from an investigation of mucormycosis cases among solid organ transplant recipients.</title>
        <authorList>
            <person name="Nguyen M.H."/>
            <person name="Kaul D."/>
            <person name="Muto C."/>
            <person name="Cheng S.J."/>
            <person name="Richter R.A."/>
            <person name="Bruno V.M."/>
            <person name="Liu G."/>
            <person name="Beyhan S."/>
            <person name="Sundermann A.J."/>
            <person name="Mounaud S."/>
            <person name="Pasculle A.W."/>
            <person name="Nierman W.C."/>
            <person name="Driscoll E."/>
            <person name="Cumbie R."/>
            <person name="Clancy C.J."/>
            <person name="Dupont C.L."/>
        </authorList>
    </citation>
    <scope>NUCLEOTIDE SEQUENCE</scope>
    <source>
        <strain evidence="5">GL11</strain>
    </source>
</reference>
<dbReference type="CDD" id="cd14688">
    <property type="entry name" value="bZIP_YAP"/>
    <property type="match status" value="1"/>
</dbReference>
<dbReference type="PROSITE" id="PS50217">
    <property type="entry name" value="BZIP"/>
    <property type="match status" value="1"/>
</dbReference>
<dbReference type="InterPro" id="IPR046347">
    <property type="entry name" value="bZIP_sf"/>
</dbReference>
<name>A0A9P6XHU3_RHIOR</name>
<feature type="region of interest" description="Disordered" evidence="3">
    <location>
        <begin position="53"/>
        <end position="102"/>
    </location>
</feature>
<evidence type="ECO:0000256" key="1">
    <source>
        <dbReference type="ARBA" id="ARBA00004123"/>
    </source>
</evidence>
<accession>A0A9P6XHU3</accession>
<evidence type="ECO:0000313" key="6">
    <source>
        <dbReference type="Proteomes" id="UP000716291"/>
    </source>
</evidence>
<evidence type="ECO:0000256" key="2">
    <source>
        <dbReference type="ARBA" id="ARBA00023242"/>
    </source>
</evidence>
<dbReference type="EMBL" id="JAANQT010000140">
    <property type="protein sequence ID" value="KAG1314079.1"/>
    <property type="molecule type" value="Genomic_DNA"/>
</dbReference>
<evidence type="ECO:0000259" key="4">
    <source>
        <dbReference type="PROSITE" id="PS50217"/>
    </source>
</evidence>
<protein>
    <recommendedName>
        <fullName evidence="4">BZIP domain-containing protein</fullName>
    </recommendedName>
</protein>
<feature type="region of interest" description="Disordered" evidence="3">
    <location>
        <begin position="209"/>
        <end position="255"/>
    </location>
</feature>
<evidence type="ECO:0000256" key="3">
    <source>
        <dbReference type="SAM" id="MobiDB-lite"/>
    </source>
</evidence>
<dbReference type="SMART" id="SM00338">
    <property type="entry name" value="BRLZ"/>
    <property type="match status" value="1"/>
</dbReference>
<dbReference type="InterPro" id="IPR050936">
    <property type="entry name" value="AP-1-like"/>
</dbReference>
<dbReference type="Proteomes" id="UP000716291">
    <property type="component" value="Unassembled WGS sequence"/>
</dbReference>
<feature type="compositionally biased region" description="Basic and acidic residues" evidence="3">
    <location>
        <begin position="222"/>
        <end position="254"/>
    </location>
</feature>
<feature type="compositionally biased region" description="Low complexity" evidence="3">
    <location>
        <begin position="401"/>
        <end position="411"/>
    </location>
</feature>
<keyword evidence="2" id="KW-0539">Nucleus</keyword>
<evidence type="ECO:0000313" key="5">
    <source>
        <dbReference type="EMBL" id="KAG1314079.1"/>
    </source>
</evidence>
<comment type="caution">
    <text evidence="5">The sequence shown here is derived from an EMBL/GenBank/DDBJ whole genome shotgun (WGS) entry which is preliminary data.</text>
</comment>
<organism evidence="5 6">
    <name type="scientific">Rhizopus oryzae</name>
    <name type="common">Mucormycosis agent</name>
    <name type="synonym">Rhizopus arrhizus var. delemar</name>
    <dbReference type="NCBI Taxonomy" id="64495"/>
    <lineage>
        <taxon>Eukaryota</taxon>
        <taxon>Fungi</taxon>
        <taxon>Fungi incertae sedis</taxon>
        <taxon>Mucoromycota</taxon>
        <taxon>Mucoromycotina</taxon>
        <taxon>Mucoromycetes</taxon>
        <taxon>Mucorales</taxon>
        <taxon>Mucorineae</taxon>
        <taxon>Rhizopodaceae</taxon>
        <taxon>Rhizopus</taxon>
    </lineage>
</organism>
<feature type="compositionally biased region" description="Basic and acidic residues" evidence="3">
    <location>
        <begin position="413"/>
        <end position="422"/>
    </location>
</feature>
<sequence length="475" mass="54303">MDNLLNDICHNDFGFPSFTFFEDQEFYATLSMNQEQNDDNLLKRNYATFIKDDSFDDNQSSGSKSPRTKRSGRKIMINDDEDEEKKRRKEQNRAAQRAFRERKERHVKELERRFRQFQDKHTMSIQQLIQENQYLRSVICRLEVENCVLKGTPVDSIEDVTKALENARSTLPLPPPPSLANFQLSVKPPLPPLQIRPSPMENIHQACENQKTVEAQSTARKNPSDEKPEISESKKKSTIESKGKSSAESTDRDFTFSIMTPDSLRTSSQEAGRNQHFPAVLLYSDHGHPATILRKNRLKKQNELEANELVANELVADKVVADKVVADKVVADKVVASEVVASEVVSDKVQKVVQETIQDESQRKEPDETDKVNEIQDFDEFLKPFLATHDDISTHGTISRATATNTTPAAPVSERKSNERRQQTSSKIWQRVSEHASNPKFSVDQLLNAVKKSTLLTNERLVLDEWDMEQMLQDF</sequence>
<dbReference type="GO" id="GO:0000976">
    <property type="term" value="F:transcription cis-regulatory region binding"/>
    <property type="evidence" value="ECO:0007669"/>
    <property type="project" value="InterPro"/>
</dbReference>
<dbReference type="AlphaFoldDB" id="A0A9P6XHU3"/>
<dbReference type="InterPro" id="IPR004827">
    <property type="entry name" value="bZIP"/>
</dbReference>
<dbReference type="PANTHER" id="PTHR40621">
    <property type="entry name" value="TRANSCRIPTION FACTOR KAPC-RELATED"/>
    <property type="match status" value="1"/>
</dbReference>